<evidence type="ECO:0000313" key="3">
    <source>
        <dbReference type="Proteomes" id="UP000076532"/>
    </source>
</evidence>
<sequence length="91" mass="10204">MDIRHLKGHKAHHDPETQSSQSDPSLSPSRHPDPALHRDRQRPPRPRTKQPFERYQYPASADVAFGDGPPVFAITTALSLEDAGREKGVEE</sequence>
<evidence type="ECO:0000313" key="2">
    <source>
        <dbReference type="EMBL" id="KZP27191.1"/>
    </source>
</evidence>
<keyword evidence="3" id="KW-1185">Reference proteome</keyword>
<dbReference type="Proteomes" id="UP000076532">
    <property type="component" value="Unassembled WGS sequence"/>
</dbReference>
<reference evidence="2 3" key="1">
    <citation type="journal article" date="2016" name="Mol. Biol. Evol.">
        <title>Comparative Genomics of Early-Diverging Mushroom-Forming Fungi Provides Insights into the Origins of Lignocellulose Decay Capabilities.</title>
        <authorList>
            <person name="Nagy L.G."/>
            <person name="Riley R."/>
            <person name="Tritt A."/>
            <person name="Adam C."/>
            <person name="Daum C."/>
            <person name="Floudas D."/>
            <person name="Sun H."/>
            <person name="Yadav J.S."/>
            <person name="Pangilinan J."/>
            <person name="Larsson K.H."/>
            <person name="Matsuura K."/>
            <person name="Barry K."/>
            <person name="Labutti K."/>
            <person name="Kuo R."/>
            <person name="Ohm R.A."/>
            <person name="Bhattacharya S.S."/>
            <person name="Shirouzu T."/>
            <person name="Yoshinaga Y."/>
            <person name="Martin F.M."/>
            <person name="Grigoriev I.V."/>
            <person name="Hibbett D.S."/>
        </authorList>
    </citation>
    <scope>NUCLEOTIDE SEQUENCE [LARGE SCALE GENOMIC DNA]</scope>
    <source>
        <strain evidence="2 3">CBS 109695</strain>
    </source>
</reference>
<dbReference type="EMBL" id="KV417510">
    <property type="protein sequence ID" value="KZP27191.1"/>
    <property type="molecule type" value="Genomic_DNA"/>
</dbReference>
<dbReference type="AlphaFoldDB" id="A0A166QIK4"/>
<accession>A0A166QIK4</accession>
<name>A0A166QIK4_9AGAM</name>
<protein>
    <submittedName>
        <fullName evidence="2">Uncharacterized protein</fullName>
    </submittedName>
</protein>
<feature type="non-terminal residue" evidence="2">
    <location>
        <position position="91"/>
    </location>
</feature>
<feature type="compositionally biased region" description="Low complexity" evidence="1">
    <location>
        <begin position="18"/>
        <end position="29"/>
    </location>
</feature>
<feature type="region of interest" description="Disordered" evidence="1">
    <location>
        <begin position="1"/>
        <end position="56"/>
    </location>
</feature>
<organism evidence="2 3">
    <name type="scientific">Athelia psychrophila</name>
    <dbReference type="NCBI Taxonomy" id="1759441"/>
    <lineage>
        <taxon>Eukaryota</taxon>
        <taxon>Fungi</taxon>
        <taxon>Dikarya</taxon>
        <taxon>Basidiomycota</taxon>
        <taxon>Agaricomycotina</taxon>
        <taxon>Agaricomycetes</taxon>
        <taxon>Agaricomycetidae</taxon>
        <taxon>Atheliales</taxon>
        <taxon>Atheliaceae</taxon>
        <taxon>Athelia</taxon>
    </lineage>
</organism>
<feature type="compositionally biased region" description="Basic residues" evidence="1">
    <location>
        <begin position="1"/>
        <end position="12"/>
    </location>
</feature>
<feature type="compositionally biased region" description="Basic and acidic residues" evidence="1">
    <location>
        <begin position="30"/>
        <end position="42"/>
    </location>
</feature>
<proteinExistence type="predicted"/>
<evidence type="ECO:0000256" key="1">
    <source>
        <dbReference type="SAM" id="MobiDB-lite"/>
    </source>
</evidence>
<gene>
    <name evidence="2" type="ORF">FIBSPDRAFT_853939</name>
</gene>